<dbReference type="EMBL" id="CM041543">
    <property type="protein sequence ID" value="KAI3363777.1"/>
    <property type="molecule type" value="Genomic_DNA"/>
</dbReference>
<protein>
    <submittedName>
        <fullName evidence="1">Uncharacterized protein</fullName>
    </submittedName>
</protein>
<name>A0ACB8W6X3_9TELE</name>
<reference evidence="1" key="1">
    <citation type="submission" date="2022-04" db="EMBL/GenBank/DDBJ databases">
        <title>Jade perch genome.</title>
        <authorList>
            <person name="Chao B."/>
        </authorList>
    </citation>
    <scope>NUCLEOTIDE SEQUENCE</scope>
    <source>
        <strain evidence="1">CB-2022</strain>
    </source>
</reference>
<comment type="caution">
    <text evidence="1">The sequence shown here is derived from an EMBL/GenBank/DDBJ whole genome shotgun (WGS) entry which is preliminary data.</text>
</comment>
<dbReference type="Proteomes" id="UP000831701">
    <property type="component" value="Chromosome 13"/>
</dbReference>
<gene>
    <name evidence="1" type="ORF">L3Q82_001210</name>
</gene>
<proteinExistence type="predicted"/>
<evidence type="ECO:0000313" key="2">
    <source>
        <dbReference type="Proteomes" id="UP000831701"/>
    </source>
</evidence>
<evidence type="ECO:0000313" key="1">
    <source>
        <dbReference type="EMBL" id="KAI3363777.1"/>
    </source>
</evidence>
<organism evidence="1 2">
    <name type="scientific">Scortum barcoo</name>
    <name type="common">barcoo grunter</name>
    <dbReference type="NCBI Taxonomy" id="214431"/>
    <lineage>
        <taxon>Eukaryota</taxon>
        <taxon>Metazoa</taxon>
        <taxon>Chordata</taxon>
        <taxon>Craniata</taxon>
        <taxon>Vertebrata</taxon>
        <taxon>Euteleostomi</taxon>
        <taxon>Actinopterygii</taxon>
        <taxon>Neopterygii</taxon>
        <taxon>Teleostei</taxon>
        <taxon>Neoteleostei</taxon>
        <taxon>Acanthomorphata</taxon>
        <taxon>Eupercaria</taxon>
        <taxon>Centrarchiformes</taxon>
        <taxon>Terapontoidei</taxon>
        <taxon>Terapontidae</taxon>
        <taxon>Scortum</taxon>
    </lineage>
</organism>
<sequence length="202" mass="21960">MQSLSVRFAATSITWSLAKPNMRIQNTIKLGLQPWKTEVHMTTVMVLAGKCSGVEYGGGAVKSEEVDLHPGFNFSEAVGQSVVDISSDGFSGDVQMAITGVAVEVKAMLTYDVSKGDNVDDEQERIKHQTLWDSLGQRSSEQVLIQSSKEGDDATCRILVMGPVVLNQSLWTAEGVSSLHLRPKQPAETGGLLEMNWHLDIV</sequence>
<keyword evidence="2" id="KW-1185">Reference proteome</keyword>
<accession>A0ACB8W6X3</accession>